<proteinExistence type="inferred from homology"/>
<evidence type="ECO:0000313" key="9">
    <source>
        <dbReference type="EMBL" id="UWL59994.1"/>
    </source>
</evidence>
<evidence type="ECO:0000256" key="4">
    <source>
        <dbReference type="SAM" id="MobiDB-lite"/>
    </source>
</evidence>
<evidence type="ECO:0000256" key="1">
    <source>
        <dbReference type="ARBA" id="ARBA00004196"/>
    </source>
</evidence>
<dbReference type="Pfam" id="PF25917">
    <property type="entry name" value="BSH_RND"/>
    <property type="match status" value="1"/>
</dbReference>
<evidence type="ECO:0000256" key="3">
    <source>
        <dbReference type="SAM" id="Coils"/>
    </source>
</evidence>
<feature type="signal peptide" evidence="5">
    <location>
        <begin position="1"/>
        <end position="26"/>
    </location>
</feature>
<keyword evidence="3" id="KW-0175">Coiled coil</keyword>
<comment type="similarity">
    <text evidence="2">Belongs to the membrane fusion protein (MFP) (TC 8.A.1) family.</text>
</comment>
<evidence type="ECO:0000256" key="2">
    <source>
        <dbReference type="ARBA" id="ARBA00009477"/>
    </source>
</evidence>
<dbReference type="EMBL" id="CP099967">
    <property type="protein sequence ID" value="UWL59994.1"/>
    <property type="molecule type" value="Genomic_DNA"/>
</dbReference>
<dbReference type="Gene3D" id="2.40.30.170">
    <property type="match status" value="1"/>
</dbReference>
<dbReference type="RefSeq" id="WP_121982885.1">
    <property type="nucleotide sequence ID" value="NZ_CADEAT010000001.1"/>
</dbReference>
<dbReference type="Proteomes" id="UP001058739">
    <property type="component" value="Chromosome 01"/>
</dbReference>
<evidence type="ECO:0000259" key="8">
    <source>
        <dbReference type="Pfam" id="PF25967"/>
    </source>
</evidence>
<dbReference type="Pfam" id="PF25944">
    <property type="entry name" value="Beta-barrel_RND"/>
    <property type="match status" value="1"/>
</dbReference>
<name>A0ABY5U9J7_9HYPH</name>
<accession>A0ABY5U9J7</accession>
<dbReference type="SUPFAM" id="SSF111369">
    <property type="entry name" value="HlyD-like secretion proteins"/>
    <property type="match status" value="1"/>
</dbReference>
<feature type="chain" id="PRO_5047508941" evidence="5">
    <location>
        <begin position="27"/>
        <end position="405"/>
    </location>
</feature>
<protein>
    <submittedName>
        <fullName evidence="9">Efflux RND transporter periplasmic adaptor subunit</fullName>
    </submittedName>
</protein>
<dbReference type="Gene3D" id="2.40.420.20">
    <property type="match status" value="1"/>
</dbReference>
<feature type="region of interest" description="Disordered" evidence="4">
    <location>
        <begin position="368"/>
        <end position="405"/>
    </location>
</feature>
<dbReference type="InterPro" id="IPR058625">
    <property type="entry name" value="MdtA-like_BSH"/>
</dbReference>
<evidence type="ECO:0000259" key="7">
    <source>
        <dbReference type="Pfam" id="PF25944"/>
    </source>
</evidence>
<dbReference type="NCBIfam" id="TIGR01730">
    <property type="entry name" value="RND_mfp"/>
    <property type="match status" value="1"/>
</dbReference>
<dbReference type="Gene3D" id="2.40.50.100">
    <property type="match status" value="1"/>
</dbReference>
<keyword evidence="10" id="KW-1185">Reference proteome</keyword>
<evidence type="ECO:0000259" key="6">
    <source>
        <dbReference type="Pfam" id="PF25917"/>
    </source>
</evidence>
<gene>
    <name evidence="9" type="ORF">NIK97_10800</name>
</gene>
<organism evidence="9 10">
    <name type="scientific">Brucella pseudintermedia</name>
    <dbReference type="NCBI Taxonomy" id="370111"/>
    <lineage>
        <taxon>Bacteria</taxon>
        <taxon>Pseudomonadati</taxon>
        <taxon>Pseudomonadota</taxon>
        <taxon>Alphaproteobacteria</taxon>
        <taxon>Hyphomicrobiales</taxon>
        <taxon>Brucellaceae</taxon>
        <taxon>Brucella/Ochrobactrum group</taxon>
        <taxon>Brucella</taxon>
    </lineage>
</organism>
<reference evidence="9" key="1">
    <citation type="submission" date="2022-06" db="EMBL/GenBank/DDBJ databases">
        <title>Complete Genome Sequence of Deoxynivalenol-bioadsorption Ochrobactrum pseudintermedium ASAG-D25.</title>
        <authorList>
            <person name="Wang N."/>
        </authorList>
    </citation>
    <scope>NUCLEOTIDE SEQUENCE</scope>
    <source>
        <strain evidence="9">ASAG-D25</strain>
    </source>
</reference>
<feature type="compositionally biased region" description="Low complexity" evidence="4">
    <location>
        <begin position="390"/>
        <end position="405"/>
    </location>
</feature>
<feature type="domain" description="Multidrug resistance protein MdtA-like barrel-sandwich hybrid" evidence="6">
    <location>
        <begin position="63"/>
        <end position="204"/>
    </location>
</feature>
<keyword evidence="5" id="KW-0732">Signal</keyword>
<dbReference type="PANTHER" id="PTHR30158">
    <property type="entry name" value="ACRA/E-RELATED COMPONENT OF DRUG EFFLUX TRANSPORTER"/>
    <property type="match status" value="1"/>
</dbReference>
<dbReference type="Pfam" id="PF25967">
    <property type="entry name" value="RND-MFP_C"/>
    <property type="match status" value="1"/>
</dbReference>
<comment type="subcellular location">
    <subcellularLocation>
        <location evidence="1">Cell envelope</location>
    </subcellularLocation>
</comment>
<evidence type="ECO:0000256" key="5">
    <source>
        <dbReference type="SAM" id="SignalP"/>
    </source>
</evidence>
<dbReference type="Gene3D" id="1.10.287.470">
    <property type="entry name" value="Helix hairpin bin"/>
    <property type="match status" value="1"/>
</dbReference>
<evidence type="ECO:0000313" key="10">
    <source>
        <dbReference type="Proteomes" id="UP001058739"/>
    </source>
</evidence>
<feature type="domain" description="Multidrug resistance protein MdtA-like beta-barrel" evidence="7">
    <location>
        <begin position="211"/>
        <end position="298"/>
    </location>
</feature>
<sequence>MTLNRSIRLFAAGAAFLVFAGQPVLAQAPGGATPPPPQVSVTVVEPHDVPVTYEYAARISAYRDVQVRARVGGILLHRNFIEGTEVKAGDVLFEIDPAPYQAELEKAQAQVAQAEAQYQQSIRDAERAEQLVQQKVQSTAVRDSAFATRDLNKASVAAAKAQLRTAELNLSYTKVTAPISGITSLEQVNEGSLIGTDASSSLLTSITQLDPVYVNFSFTDTEAAEIDRLRAERGATGEDADRLKIKVLFGDGQVYDHEGTIDFTSSSLDTETGTLGARAVVENPNRRLIPGQFVRAVILGIQVKNAITIPKAALLQGPQTQFVYVVNKDNIVEVRPITVARELSDAWLVSEGLNAGDRVISEGLVKAAPGKPVNPVDAATEAGNRTSPDKAAGAEAGKEQAAGKQ</sequence>
<feature type="domain" description="Multidrug resistance protein MdtA-like C-terminal permuted SH3" evidence="8">
    <location>
        <begin position="305"/>
        <end position="364"/>
    </location>
</feature>
<dbReference type="InterPro" id="IPR058627">
    <property type="entry name" value="MdtA-like_C"/>
</dbReference>
<dbReference type="InterPro" id="IPR006143">
    <property type="entry name" value="RND_pump_MFP"/>
</dbReference>
<dbReference type="InterPro" id="IPR058626">
    <property type="entry name" value="MdtA-like_b-barrel"/>
</dbReference>
<feature type="coiled-coil region" evidence="3">
    <location>
        <begin position="104"/>
        <end position="131"/>
    </location>
</feature>